<protein>
    <submittedName>
        <fullName evidence="1">Uncharacterized protein</fullName>
    </submittedName>
</protein>
<evidence type="ECO:0000313" key="1">
    <source>
        <dbReference type="EMBL" id="KOF63410.1"/>
    </source>
</evidence>
<organism evidence="1">
    <name type="scientific">Octopus bimaculoides</name>
    <name type="common">California two-spotted octopus</name>
    <dbReference type="NCBI Taxonomy" id="37653"/>
    <lineage>
        <taxon>Eukaryota</taxon>
        <taxon>Metazoa</taxon>
        <taxon>Spiralia</taxon>
        <taxon>Lophotrochozoa</taxon>
        <taxon>Mollusca</taxon>
        <taxon>Cephalopoda</taxon>
        <taxon>Coleoidea</taxon>
        <taxon>Octopodiformes</taxon>
        <taxon>Octopoda</taxon>
        <taxon>Incirrata</taxon>
        <taxon>Octopodidae</taxon>
        <taxon>Octopus</taxon>
    </lineage>
</organism>
<sequence>MVVGIIVIKGFGAFYTHPDYFHTLVPSPGCFHQCRGTAISVHHSHPHFIEFSGE</sequence>
<proteinExistence type="predicted"/>
<accession>A0A0L8FIA3</accession>
<gene>
    <name evidence="1" type="ORF">OCBIM_22019101mg</name>
</gene>
<dbReference type="AlphaFoldDB" id="A0A0L8FIA3"/>
<reference evidence="1" key="1">
    <citation type="submission" date="2015-07" db="EMBL/GenBank/DDBJ databases">
        <title>MeaNS - Measles Nucleotide Surveillance Program.</title>
        <authorList>
            <person name="Tran T."/>
            <person name="Druce J."/>
        </authorList>
    </citation>
    <scope>NUCLEOTIDE SEQUENCE</scope>
    <source>
        <strain evidence="1">UCB-OBI-ISO-001</strain>
        <tissue evidence="1">Gonad</tissue>
    </source>
</reference>
<dbReference type="EMBL" id="KQ430964">
    <property type="protein sequence ID" value="KOF63410.1"/>
    <property type="molecule type" value="Genomic_DNA"/>
</dbReference>
<name>A0A0L8FIA3_OCTBM</name>